<evidence type="ECO:0000313" key="1">
    <source>
        <dbReference type="EMBL" id="KAJ8771630.1"/>
    </source>
</evidence>
<accession>A0AAV8U0M5</accession>
<organism evidence="1 2">
    <name type="scientific">Erythroxylum novogranatense</name>
    <dbReference type="NCBI Taxonomy" id="1862640"/>
    <lineage>
        <taxon>Eukaryota</taxon>
        <taxon>Viridiplantae</taxon>
        <taxon>Streptophyta</taxon>
        <taxon>Embryophyta</taxon>
        <taxon>Tracheophyta</taxon>
        <taxon>Spermatophyta</taxon>
        <taxon>Magnoliopsida</taxon>
        <taxon>eudicotyledons</taxon>
        <taxon>Gunneridae</taxon>
        <taxon>Pentapetalae</taxon>
        <taxon>rosids</taxon>
        <taxon>fabids</taxon>
        <taxon>Malpighiales</taxon>
        <taxon>Erythroxylaceae</taxon>
        <taxon>Erythroxylum</taxon>
    </lineage>
</organism>
<comment type="caution">
    <text evidence="1">The sequence shown here is derived from an EMBL/GenBank/DDBJ whole genome shotgun (WGS) entry which is preliminary data.</text>
</comment>
<keyword evidence="2" id="KW-1185">Reference proteome</keyword>
<sequence length="155" mass="18436">MTKYGLFCLVIFRGFDLKYFGLDENDVKIQDSMKQLLKHVSTTPLRLLNRNPRCEFLRFCEYKYQELVLLSIESSIFCNLDPNEVMLSLWRFFIEKRVDFSMVIWKCTLLVKIKLKVGFIVILEFKLERIRENVGSIQSQVYLSGLKCRKKEQTS</sequence>
<reference evidence="1 2" key="1">
    <citation type="submission" date="2021-09" db="EMBL/GenBank/DDBJ databases">
        <title>Genomic insights and catalytic innovation underlie evolution of tropane alkaloids biosynthesis.</title>
        <authorList>
            <person name="Wang Y.-J."/>
            <person name="Tian T."/>
            <person name="Huang J.-P."/>
            <person name="Huang S.-X."/>
        </authorList>
    </citation>
    <scope>NUCLEOTIDE SEQUENCE [LARGE SCALE GENOMIC DNA]</scope>
    <source>
        <strain evidence="1">KIB-2018</strain>
        <tissue evidence="1">Leaf</tissue>
    </source>
</reference>
<dbReference type="GO" id="GO:0009959">
    <property type="term" value="P:negative gravitropism"/>
    <property type="evidence" value="ECO:0007669"/>
    <property type="project" value="InterPro"/>
</dbReference>
<dbReference type="InterPro" id="IPR040225">
    <property type="entry name" value="GIL1-like"/>
</dbReference>
<dbReference type="EMBL" id="JAIWQS010000002">
    <property type="protein sequence ID" value="KAJ8771630.1"/>
    <property type="molecule type" value="Genomic_DNA"/>
</dbReference>
<protein>
    <submittedName>
        <fullName evidence="1">Uncharacterized protein</fullName>
    </submittedName>
</protein>
<dbReference type="Proteomes" id="UP001159364">
    <property type="component" value="Linkage Group LG02"/>
</dbReference>
<dbReference type="GO" id="GO:0009639">
    <property type="term" value="P:response to red or far red light"/>
    <property type="evidence" value="ECO:0007669"/>
    <property type="project" value="InterPro"/>
</dbReference>
<name>A0AAV8U0M5_9ROSI</name>
<gene>
    <name evidence="1" type="ORF">K2173_026807</name>
</gene>
<proteinExistence type="predicted"/>
<dbReference type="AlphaFoldDB" id="A0AAV8U0M5"/>
<evidence type="ECO:0000313" key="2">
    <source>
        <dbReference type="Proteomes" id="UP001159364"/>
    </source>
</evidence>
<dbReference type="PANTHER" id="PTHR31161">
    <property type="entry name" value="PROTEIN GRAVITROPIC IN THE LIGHT 1"/>
    <property type="match status" value="1"/>
</dbReference>